<proteinExistence type="predicted"/>
<evidence type="ECO:0000313" key="2">
    <source>
        <dbReference type="WBParaSite" id="RSKR_0000543500.1"/>
    </source>
</evidence>
<dbReference type="WBParaSite" id="RSKR_0000543500.1">
    <property type="protein sequence ID" value="RSKR_0000543500.1"/>
    <property type="gene ID" value="RSKR_0000543500"/>
</dbReference>
<accession>A0AC35TXC9</accession>
<evidence type="ECO:0000313" key="1">
    <source>
        <dbReference type="Proteomes" id="UP000095286"/>
    </source>
</evidence>
<name>A0AC35TXC9_9BILA</name>
<protein>
    <submittedName>
        <fullName evidence="2">CHK domain-containing protein</fullName>
    </submittedName>
</protein>
<reference evidence="2" key="1">
    <citation type="submission" date="2016-11" db="UniProtKB">
        <authorList>
            <consortium name="WormBaseParasite"/>
        </authorList>
    </citation>
    <scope>IDENTIFICATION</scope>
    <source>
        <strain evidence="2">KR3021</strain>
    </source>
</reference>
<sequence>MIEKKYISRGRGFISRVYKISVTFEDDFLFNFVVKIPGLESVIEAFKDLNIHKESNKEKELQGLHLLSKVHNIEVYFYNHFSKIKNLNLFKCYGTLEWIVNEQAGAIVMEYAGEEGSNFCIHESMTFEQANNLLDQLLNLQSHFFALPDAEWITKFPRPFGIENMSSMIGMLGQNYDLIKSFIPQSNWIDIDTDIRALIVNFKDICRYNSGKLMESEGNCLAMQLGDSWCNNIMYKSRQDKEIYLVDFQLFHAGNITEDITRAILTSCSPDIRHSIEKESLFKFHQELVAKASKNEIKFDMSWETFKNNYDSNFIEQSIQFLILIAFTVYSVRTDSLEQIKLNNDAIGQKVINGLRDAITLCKKDYPQWLIIN</sequence>
<organism evidence="1 2">
    <name type="scientific">Rhabditophanes sp. KR3021</name>
    <dbReference type="NCBI Taxonomy" id="114890"/>
    <lineage>
        <taxon>Eukaryota</taxon>
        <taxon>Metazoa</taxon>
        <taxon>Ecdysozoa</taxon>
        <taxon>Nematoda</taxon>
        <taxon>Chromadorea</taxon>
        <taxon>Rhabditida</taxon>
        <taxon>Tylenchina</taxon>
        <taxon>Panagrolaimomorpha</taxon>
        <taxon>Strongyloidoidea</taxon>
        <taxon>Alloionematidae</taxon>
        <taxon>Rhabditophanes</taxon>
    </lineage>
</organism>
<dbReference type="Proteomes" id="UP000095286">
    <property type="component" value="Unplaced"/>
</dbReference>